<dbReference type="HOGENOM" id="CLU_1109868_0_0_0"/>
<name>D6YTD9_WADCW</name>
<evidence type="ECO:0000256" key="1">
    <source>
        <dbReference type="ARBA" id="ARBA00006121"/>
    </source>
</evidence>
<evidence type="ECO:0000313" key="3">
    <source>
        <dbReference type="Proteomes" id="UP000001505"/>
    </source>
</evidence>
<dbReference type="InterPro" id="IPR005350">
    <property type="entry name" value="UPF0137"/>
</dbReference>
<gene>
    <name evidence="2" type="ordered locus">wcw_0023</name>
</gene>
<dbReference type="KEGG" id="wch:wcw_0023"/>
<evidence type="ECO:0000313" key="2">
    <source>
        <dbReference type="EMBL" id="ADI37400.1"/>
    </source>
</evidence>
<keyword evidence="3" id="KW-1185">Reference proteome</keyword>
<dbReference type="EMBL" id="CP001928">
    <property type="protein sequence ID" value="ADI37400.1"/>
    <property type="molecule type" value="Genomic_DNA"/>
</dbReference>
<dbReference type="STRING" id="716544.wcw_0023"/>
<reference evidence="2 3" key="1">
    <citation type="journal article" date="2010" name="PLoS ONE">
        <title>The Waddlia genome: a window into chlamydial biology.</title>
        <authorList>
            <person name="Bertelli C."/>
            <person name="Collyn F."/>
            <person name="Croxatto A."/>
            <person name="Ruckert C."/>
            <person name="Polkinghorne A."/>
            <person name="Kebbi-Beghdadi C."/>
            <person name="Goesmann A."/>
            <person name="Vaughan L."/>
            <person name="Greub G."/>
        </authorList>
    </citation>
    <scope>NUCLEOTIDE SEQUENCE [LARGE SCALE GENOMIC DNA]</scope>
    <source>
        <strain evidence="3">ATCC VR-1470 / WSU 86-1044</strain>
    </source>
</reference>
<accession>D6YTD9</accession>
<dbReference type="eggNOG" id="ENOG502ZBXP">
    <property type="taxonomic scope" value="Bacteria"/>
</dbReference>
<dbReference type="Proteomes" id="UP000001505">
    <property type="component" value="Chromosome"/>
</dbReference>
<protein>
    <submittedName>
        <fullName evidence="2">Virulence plasmid protein pGP6-D-related protein</fullName>
    </submittedName>
</protein>
<proteinExistence type="inferred from homology"/>
<dbReference type="OrthoDB" id="20802at2"/>
<dbReference type="AlphaFoldDB" id="D6YTD9"/>
<sequence>MSDVNQLLTKRLNKTEKSSKMAEMAKQSARGNLSSFSGIFTVSELNQGEKDFIEAILYEYSTGKGSINTDFSELVAITSEVKAINHQAALLHGERIKKAQRVLTNYQEGAFTSWLIAAYGNRQTPYNFLQYYEFYSLMPKGLHPQIEAMPRQAVYTLASREGELEKKQQIVENYNGETKSEVLHLIRETFPLEDHDKRRRNIGESTINSLYRLIQNVKSRNARITKSQKNAIFEMIDEFKEWVEECKTR</sequence>
<comment type="similarity">
    <text evidence="1">Belongs to the UPF0137 (pGP6-D) family.</text>
</comment>
<dbReference type="Pfam" id="PF03677">
    <property type="entry name" value="UPF0137"/>
    <property type="match status" value="1"/>
</dbReference>
<organism evidence="2 3">
    <name type="scientific">Waddlia chondrophila (strain ATCC VR-1470 / WSU 86-1044)</name>
    <dbReference type="NCBI Taxonomy" id="716544"/>
    <lineage>
        <taxon>Bacteria</taxon>
        <taxon>Pseudomonadati</taxon>
        <taxon>Chlamydiota</taxon>
        <taxon>Chlamydiia</taxon>
        <taxon>Parachlamydiales</taxon>
        <taxon>Waddliaceae</taxon>
        <taxon>Waddlia</taxon>
    </lineage>
</organism>
<dbReference type="RefSeq" id="WP_013181128.1">
    <property type="nucleotide sequence ID" value="NC_014225.1"/>
</dbReference>